<keyword evidence="4 6" id="KW-0862">Zinc</keyword>
<evidence type="ECO:0000256" key="4">
    <source>
        <dbReference type="ARBA" id="ARBA00022833"/>
    </source>
</evidence>
<evidence type="ECO:0000313" key="8">
    <source>
        <dbReference type="EMBL" id="PAF11537.1"/>
    </source>
</evidence>
<feature type="non-terminal residue" evidence="8">
    <location>
        <position position="1"/>
    </location>
</feature>
<dbReference type="GO" id="GO:0006508">
    <property type="term" value="P:proteolysis"/>
    <property type="evidence" value="ECO:0007669"/>
    <property type="project" value="UniProtKB-KW"/>
</dbReference>
<evidence type="ECO:0000256" key="6">
    <source>
        <dbReference type="RuleBase" id="RU003983"/>
    </source>
</evidence>
<accession>A0A268QU71</accession>
<dbReference type="InterPro" id="IPR001915">
    <property type="entry name" value="Peptidase_M48"/>
</dbReference>
<dbReference type="GO" id="GO:0004222">
    <property type="term" value="F:metalloendopeptidase activity"/>
    <property type="evidence" value="ECO:0007669"/>
    <property type="project" value="InterPro"/>
</dbReference>
<keyword evidence="2" id="KW-0479">Metal-binding</keyword>
<dbReference type="GO" id="GO:0046872">
    <property type="term" value="F:metal ion binding"/>
    <property type="evidence" value="ECO:0007669"/>
    <property type="project" value="UniProtKB-KW"/>
</dbReference>
<evidence type="ECO:0000256" key="2">
    <source>
        <dbReference type="ARBA" id="ARBA00022723"/>
    </source>
</evidence>
<evidence type="ECO:0000256" key="1">
    <source>
        <dbReference type="ARBA" id="ARBA00022670"/>
    </source>
</evidence>
<dbReference type="Gene3D" id="3.30.2010.10">
    <property type="entry name" value="Metalloproteases ('zincins'), catalytic domain"/>
    <property type="match status" value="1"/>
</dbReference>
<sequence>KILAIANEADIPAEHVYEVNMSEKTNALNAYVTGIGSNSRIVLWDTTLNRLSDEEILFIMAHEMGH</sequence>
<proteinExistence type="inferred from homology"/>
<comment type="similarity">
    <text evidence="6">Belongs to the peptidase M48 family.</text>
</comment>
<keyword evidence="3 6" id="KW-0378">Hydrolase</keyword>
<comment type="caution">
    <text evidence="8">The sequence shown here is derived from an EMBL/GenBank/DDBJ whole genome shotgun (WGS) entry which is preliminary data.</text>
</comment>
<gene>
    <name evidence="8" type="ORF">CHH61_26785</name>
</gene>
<organism evidence="8 9">
    <name type="scientific">Shouchella clausii</name>
    <name type="common">Alkalihalobacillus clausii</name>
    <dbReference type="NCBI Taxonomy" id="79880"/>
    <lineage>
        <taxon>Bacteria</taxon>
        <taxon>Bacillati</taxon>
        <taxon>Bacillota</taxon>
        <taxon>Bacilli</taxon>
        <taxon>Bacillales</taxon>
        <taxon>Bacillaceae</taxon>
        <taxon>Shouchella</taxon>
    </lineage>
</organism>
<comment type="cofactor">
    <cofactor evidence="6">
        <name>Zn(2+)</name>
        <dbReference type="ChEBI" id="CHEBI:29105"/>
    </cofactor>
    <text evidence="6">Binds 1 zinc ion per subunit.</text>
</comment>
<dbReference type="Proteomes" id="UP000216133">
    <property type="component" value="Unassembled WGS sequence"/>
</dbReference>
<dbReference type="PANTHER" id="PTHR10120">
    <property type="entry name" value="CAAX PRENYL PROTEASE 1"/>
    <property type="match status" value="1"/>
</dbReference>
<dbReference type="Pfam" id="PF01435">
    <property type="entry name" value="Peptidase_M48"/>
    <property type="match status" value="1"/>
</dbReference>
<evidence type="ECO:0000256" key="3">
    <source>
        <dbReference type="ARBA" id="ARBA00022801"/>
    </source>
</evidence>
<dbReference type="FunFam" id="3.30.2010.10:FF:000010">
    <property type="entry name" value="M48 family peptidase"/>
    <property type="match status" value="1"/>
</dbReference>
<name>A0A268QU71_SHOCL</name>
<evidence type="ECO:0000256" key="5">
    <source>
        <dbReference type="ARBA" id="ARBA00023049"/>
    </source>
</evidence>
<reference evidence="8 9" key="1">
    <citation type="submission" date="2017-07" db="EMBL/GenBank/DDBJ databases">
        <title>Isolation and whole genome analysis of endospore-forming bacteria from heroin.</title>
        <authorList>
            <person name="Kalinowski J."/>
            <person name="Ahrens B."/>
            <person name="Al-Dilaimi A."/>
            <person name="Winkler A."/>
            <person name="Wibberg D."/>
            <person name="Schleenbecker U."/>
            <person name="Ruckert C."/>
            <person name="Wolfel R."/>
            <person name="Grass G."/>
        </authorList>
    </citation>
    <scope>NUCLEOTIDE SEQUENCE [LARGE SCALE GENOMIC DNA]</scope>
    <source>
        <strain evidence="8 9">7523-2</strain>
    </source>
</reference>
<feature type="domain" description="Peptidase M48" evidence="7">
    <location>
        <begin position="2"/>
        <end position="66"/>
    </location>
</feature>
<keyword evidence="5 6" id="KW-0482">Metalloprotease</keyword>
<evidence type="ECO:0000313" key="9">
    <source>
        <dbReference type="Proteomes" id="UP000216133"/>
    </source>
</evidence>
<keyword evidence="1 6" id="KW-0645">Protease</keyword>
<feature type="non-terminal residue" evidence="8">
    <location>
        <position position="66"/>
    </location>
</feature>
<evidence type="ECO:0000259" key="7">
    <source>
        <dbReference type="Pfam" id="PF01435"/>
    </source>
</evidence>
<dbReference type="AlphaFoldDB" id="A0A268QU71"/>
<protein>
    <recommendedName>
        <fullName evidence="7">Peptidase M48 domain-containing protein</fullName>
    </recommendedName>
</protein>
<dbReference type="EMBL" id="NPBS01001076">
    <property type="protein sequence ID" value="PAF11537.1"/>
    <property type="molecule type" value="Genomic_DNA"/>
</dbReference>
<dbReference type="RefSeq" id="WP_176471998.1">
    <property type="nucleotide sequence ID" value="NZ_NPBS01001076.1"/>
</dbReference>